<dbReference type="EMBL" id="EQ974588">
    <property type="protein sequence ID" value="EEF28620.1"/>
    <property type="molecule type" value="Genomic_DNA"/>
</dbReference>
<organism evidence="1 2">
    <name type="scientific">Ricinus communis</name>
    <name type="common">Castor bean</name>
    <dbReference type="NCBI Taxonomy" id="3988"/>
    <lineage>
        <taxon>Eukaryota</taxon>
        <taxon>Viridiplantae</taxon>
        <taxon>Streptophyta</taxon>
        <taxon>Embryophyta</taxon>
        <taxon>Tracheophyta</taxon>
        <taxon>Spermatophyta</taxon>
        <taxon>Magnoliopsida</taxon>
        <taxon>eudicotyledons</taxon>
        <taxon>Gunneridae</taxon>
        <taxon>Pentapetalae</taxon>
        <taxon>rosids</taxon>
        <taxon>fabids</taxon>
        <taxon>Malpighiales</taxon>
        <taxon>Euphorbiaceae</taxon>
        <taxon>Acalyphoideae</taxon>
        <taxon>Acalypheae</taxon>
        <taxon>Ricinus</taxon>
    </lineage>
</organism>
<dbReference type="AlphaFoldDB" id="B9T692"/>
<name>B9T692_RICCO</name>
<protein>
    <submittedName>
        <fullName evidence="1">Uncharacterized protein</fullName>
    </submittedName>
</protein>
<keyword evidence="2" id="KW-1185">Reference proteome</keyword>
<proteinExistence type="predicted"/>
<reference evidence="2" key="1">
    <citation type="journal article" date="2010" name="Nat. Biotechnol.">
        <title>Draft genome sequence of the oilseed species Ricinus communis.</title>
        <authorList>
            <person name="Chan A.P."/>
            <person name="Crabtree J."/>
            <person name="Zhao Q."/>
            <person name="Lorenzi H."/>
            <person name="Orvis J."/>
            <person name="Puiu D."/>
            <person name="Melake-Berhan A."/>
            <person name="Jones K.M."/>
            <person name="Redman J."/>
            <person name="Chen G."/>
            <person name="Cahoon E.B."/>
            <person name="Gedil M."/>
            <person name="Stanke M."/>
            <person name="Haas B.J."/>
            <person name="Wortman J.R."/>
            <person name="Fraser-Liggett C.M."/>
            <person name="Ravel J."/>
            <person name="Rabinowicz P.D."/>
        </authorList>
    </citation>
    <scope>NUCLEOTIDE SEQUENCE [LARGE SCALE GENOMIC DNA]</scope>
    <source>
        <strain evidence="2">cv. Hale</strain>
    </source>
</reference>
<accession>B9T692</accession>
<evidence type="ECO:0000313" key="1">
    <source>
        <dbReference type="EMBL" id="EEF28620.1"/>
    </source>
</evidence>
<sequence>MLPLDEKDLRIFSLEVAERANPGQEKQGRIDDAMKIVKSLVGYQVKLNCELACKYLNCDFLCINEYYPNDDNAEERLTHGEFVSDANPSSTNAHVSDPLGLAPVDPETILSVDDYLANLAINTTTAQTG</sequence>
<evidence type="ECO:0000313" key="2">
    <source>
        <dbReference type="Proteomes" id="UP000008311"/>
    </source>
</evidence>
<dbReference type="InParanoid" id="B9T692"/>
<gene>
    <name evidence="1" type="ORF">RCOM_0412550</name>
</gene>
<dbReference type="Proteomes" id="UP000008311">
    <property type="component" value="Unassembled WGS sequence"/>
</dbReference>